<evidence type="ECO:0000256" key="1">
    <source>
        <dbReference type="ARBA" id="ARBA00008987"/>
    </source>
</evidence>
<dbReference type="Pfam" id="PF14559">
    <property type="entry name" value="TPR_19"/>
    <property type="match status" value="1"/>
</dbReference>
<dbReference type="GO" id="GO:0005829">
    <property type="term" value="C:cytosol"/>
    <property type="evidence" value="ECO:0007669"/>
    <property type="project" value="TreeGrafter"/>
</dbReference>
<dbReference type="Proteomes" id="UP000294664">
    <property type="component" value="Unassembled WGS sequence"/>
</dbReference>
<keyword evidence="5" id="KW-0676">Redox-active center</keyword>
<evidence type="ECO:0000256" key="7">
    <source>
        <dbReference type="SAM" id="MobiDB-lite"/>
    </source>
</evidence>
<keyword evidence="3" id="KW-0249">Electron transport</keyword>
<dbReference type="EMBL" id="SMAI01000002">
    <property type="protein sequence ID" value="TCT06890.1"/>
    <property type="molecule type" value="Genomic_DNA"/>
</dbReference>
<dbReference type="PRINTS" id="PR00421">
    <property type="entry name" value="THIOREDOXIN"/>
</dbReference>
<dbReference type="InterPro" id="IPR017937">
    <property type="entry name" value="Thioredoxin_CS"/>
</dbReference>
<accession>A0A4R3M1F6</accession>
<keyword evidence="10" id="KW-1185">Reference proteome</keyword>
<dbReference type="CDD" id="cd02947">
    <property type="entry name" value="TRX_family"/>
    <property type="match status" value="1"/>
</dbReference>
<dbReference type="Gene3D" id="3.40.30.10">
    <property type="entry name" value="Glutaredoxin"/>
    <property type="match status" value="1"/>
</dbReference>
<dbReference type="SUPFAM" id="SSF52833">
    <property type="entry name" value="Thioredoxin-like"/>
    <property type="match status" value="1"/>
</dbReference>
<evidence type="ECO:0000259" key="8">
    <source>
        <dbReference type="PROSITE" id="PS51352"/>
    </source>
</evidence>
<dbReference type="GO" id="GO:0045454">
    <property type="term" value="P:cell redox homeostasis"/>
    <property type="evidence" value="ECO:0007669"/>
    <property type="project" value="TreeGrafter"/>
</dbReference>
<dbReference type="NCBIfam" id="TIGR01068">
    <property type="entry name" value="thioredoxin"/>
    <property type="match status" value="1"/>
</dbReference>
<evidence type="ECO:0000256" key="5">
    <source>
        <dbReference type="ARBA" id="ARBA00023284"/>
    </source>
</evidence>
<gene>
    <name evidence="9" type="ORF">EDC64_102371</name>
</gene>
<dbReference type="PROSITE" id="PS00194">
    <property type="entry name" value="THIOREDOXIN_1"/>
    <property type="match status" value="1"/>
</dbReference>
<dbReference type="InterPro" id="IPR036249">
    <property type="entry name" value="Thioredoxin-like_sf"/>
</dbReference>
<dbReference type="InterPro" id="IPR005746">
    <property type="entry name" value="Thioredoxin"/>
</dbReference>
<dbReference type="FunFam" id="3.40.30.10:FF:000001">
    <property type="entry name" value="Thioredoxin"/>
    <property type="match status" value="1"/>
</dbReference>
<dbReference type="GO" id="GO:0006950">
    <property type="term" value="P:response to stress"/>
    <property type="evidence" value="ECO:0007669"/>
    <property type="project" value="UniProtKB-ARBA"/>
</dbReference>
<dbReference type="AlphaFoldDB" id="A0A4R3M1F6"/>
<dbReference type="SUPFAM" id="SSF48452">
    <property type="entry name" value="TPR-like"/>
    <property type="match status" value="1"/>
</dbReference>
<organism evidence="9 10">
    <name type="scientific">Aquabacter spiritensis</name>
    <dbReference type="NCBI Taxonomy" id="933073"/>
    <lineage>
        <taxon>Bacteria</taxon>
        <taxon>Pseudomonadati</taxon>
        <taxon>Pseudomonadota</taxon>
        <taxon>Alphaproteobacteria</taxon>
        <taxon>Hyphomicrobiales</taxon>
        <taxon>Xanthobacteraceae</taxon>
        <taxon>Aquabacter</taxon>
    </lineage>
</organism>
<feature type="region of interest" description="Disordered" evidence="7">
    <location>
        <begin position="1"/>
        <end position="20"/>
    </location>
</feature>
<comment type="caution">
    <text evidence="9">The sequence shown here is derived from an EMBL/GenBank/DDBJ whole genome shotgun (WGS) entry which is preliminary data.</text>
</comment>
<protein>
    <recommendedName>
        <fullName evidence="6">Thioredoxin</fullName>
    </recommendedName>
</protein>
<reference evidence="9 10" key="1">
    <citation type="submission" date="2019-03" db="EMBL/GenBank/DDBJ databases">
        <title>Genomic Encyclopedia of Type Strains, Phase IV (KMG-IV): sequencing the most valuable type-strain genomes for metagenomic binning, comparative biology and taxonomic classification.</title>
        <authorList>
            <person name="Goeker M."/>
        </authorList>
    </citation>
    <scope>NUCLEOTIDE SEQUENCE [LARGE SCALE GENOMIC DNA]</scope>
    <source>
        <strain evidence="9 10">DSM 9035</strain>
    </source>
</reference>
<dbReference type="Gene3D" id="1.25.40.10">
    <property type="entry name" value="Tetratricopeptide repeat domain"/>
    <property type="match status" value="2"/>
</dbReference>
<dbReference type="RefSeq" id="WP_132030356.1">
    <property type="nucleotide sequence ID" value="NZ_SMAI01000002.1"/>
</dbReference>
<evidence type="ECO:0000313" key="10">
    <source>
        <dbReference type="Proteomes" id="UP000294664"/>
    </source>
</evidence>
<dbReference type="OrthoDB" id="9790390at2"/>
<sequence>MLFKQAGGAKESPATAGAGDDLVIDTTTQTFMAEVIEESRHRPVLVDFWAPWCGPCKTLGPVIEKAVRAAKGKVRLAKMNIDEHPAIAGRLGIQSIPAVYAFVNGQPVDGFMGAVPEGQVKAFIERLLGGAGDPDVAEILAAGEQALAEGDAAGAAEIFAHVLAEEPDNLKALGGLVRAQVLGGALEQAKATLAAVPAGKENDAAISAARAALDLAEQAAELGDIAPLEAAVAADPADHQARFDLALALNARNQRDKALQHLIDIVRRDRAWNEDAARKQLLQFFEAWGPTDPNTISGRKKLSAILFA</sequence>
<evidence type="ECO:0000256" key="4">
    <source>
        <dbReference type="ARBA" id="ARBA00023157"/>
    </source>
</evidence>
<dbReference type="PROSITE" id="PS51352">
    <property type="entry name" value="THIOREDOXIN_2"/>
    <property type="match status" value="1"/>
</dbReference>
<dbReference type="PANTHER" id="PTHR45663">
    <property type="entry name" value="GEO12009P1"/>
    <property type="match status" value="1"/>
</dbReference>
<dbReference type="GO" id="GO:0015035">
    <property type="term" value="F:protein-disulfide reductase activity"/>
    <property type="evidence" value="ECO:0007669"/>
    <property type="project" value="UniProtKB-UniRule"/>
</dbReference>
<dbReference type="InterPro" id="IPR011990">
    <property type="entry name" value="TPR-like_helical_dom_sf"/>
</dbReference>
<comment type="similarity">
    <text evidence="1">Belongs to the thioredoxin family.</text>
</comment>
<evidence type="ECO:0000256" key="3">
    <source>
        <dbReference type="ARBA" id="ARBA00022982"/>
    </source>
</evidence>
<feature type="domain" description="Thioredoxin" evidence="8">
    <location>
        <begin position="5"/>
        <end position="129"/>
    </location>
</feature>
<dbReference type="PANTHER" id="PTHR45663:SF11">
    <property type="entry name" value="GEO12009P1"/>
    <property type="match status" value="1"/>
</dbReference>
<name>A0A4R3M1F6_9HYPH</name>
<dbReference type="Pfam" id="PF14561">
    <property type="entry name" value="TPR_20"/>
    <property type="match status" value="1"/>
</dbReference>
<dbReference type="Pfam" id="PF00085">
    <property type="entry name" value="Thioredoxin"/>
    <property type="match status" value="1"/>
</dbReference>
<keyword evidence="2" id="KW-0813">Transport</keyword>
<dbReference type="InterPro" id="IPR013766">
    <property type="entry name" value="Thioredoxin_domain"/>
</dbReference>
<keyword evidence="4" id="KW-1015">Disulfide bond</keyword>
<evidence type="ECO:0000313" key="9">
    <source>
        <dbReference type="EMBL" id="TCT06890.1"/>
    </source>
</evidence>
<proteinExistence type="inferred from homology"/>
<evidence type="ECO:0000256" key="2">
    <source>
        <dbReference type="ARBA" id="ARBA00022448"/>
    </source>
</evidence>
<evidence type="ECO:0000256" key="6">
    <source>
        <dbReference type="NCBIfam" id="TIGR01068"/>
    </source>
</evidence>